<feature type="domain" description="GAF" evidence="1">
    <location>
        <begin position="31"/>
        <end position="157"/>
    </location>
</feature>
<dbReference type="SUPFAM" id="SSF55781">
    <property type="entry name" value="GAF domain-like"/>
    <property type="match status" value="1"/>
</dbReference>
<dbReference type="RefSeq" id="WP_169605560.1">
    <property type="nucleotide sequence ID" value="NZ_CP051682.1"/>
</dbReference>
<dbReference type="AlphaFoldDB" id="A0A7L5DU13"/>
<dbReference type="PANTHER" id="PTHR43102:SF2">
    <property type="entry name" value="GAF DOMAIN-CONTAINING PROTEIN"/>
    <property type="match status" value="1"/>
</dbReference>
<name>A0A7L5DU13_9SPHI</name>
<dbReference type="InterPro" id="IPR003018">
    <property type="entry name" value="GAF"/>
</dbReference>
<dbReference type="PANTHER" id="PTHR43102">
    <property type="entry name" value="SLR1143 PROTEIN"/>
    <property type="match status" value="1"/>
</dbReference>
<evidence type="ECO:0000313" key="3">
    <source>
        <dbReference type="Proteomes" id="UP000503278"/>
    </source>
</evidence>
<keyword evidence="3" id="KW-1185">Reference proteome</keyword>
<dbReference type="Gene3D" id="3.30.450.40">
    <property type="match status" value="1"/>
</dbReference>
<accession>A0A7L5DU13</accession>
<dbReference type="Proteomes" id="UP000503278">
    <property type="component" value="Chromosome"/>
</dbReference>
<reference evidence="2 3" key="1">
    <citation type="submission" date="2020-04" db="EMBL/GenBank/DDBJ databases">
        <title>Genome sequencing of novel species.</title>
        <authorList>
            <person name="Heo J."/>
            <person name="Kim S.-J."/>
            <person name="Kim J.-S."/>
            <person name="Hong S.-B."/>
            <person name="Kwon S.-W."/>
        </authorList>
    </citation>
    <scope>NUCLEOTIDE SEQUENCE [LARGE SCALE GENOMIC DNA]</scope>
    <source>
        <strain evidence="2 3">F39-2</strain>
    </source>
</reference>
<dbReference type="InterPro" id="IPR029016">
    <property type="entry name" value="GAF-like_dom_sf"/>
</dbReference>
<gene>
    <name evidence="2" type="ORF">HH214_00965</name>
</gene>
<proteinExistence type="predicted"/>
<organism evidence="2 3">
    <name type="scientific">Mucilaginibacter robiniae</name>
    <dbReference type="NCBI Taxonomy" id="2728022"/>
    <lineage>
        <taxon>Bacteria</taxon>
        <taxon>Pseudomonadati</taxon>
        <taxon>Bacteroidota</taxon>
        <taxon>Sphingobacteriia</taxon>
        <taxon>Sphingobacteriales</taxon>
        <taxon>Sphingobacteriaceae</taxon>
        <taxon>Mucilaginibacter</taxon>
    </lineage>
</organism>
<evidence type="ECO:0000259" key="1">
    <source>
        <dbReference type="Pfam" id="PF01590"/>
    </source>
</evidence>
<dbReference type="EMBL" id="CP051682">
    <property type="protein sequence ID" value="QJD94542.1"/>
    <property type="molecule type" value="Genomic_DNA"/>
</dbReference>
<evidence type="ECO:0000313" key="2">
    <source>
        <dbReference type="EMBL" id="QJD94542.1"/>
    </source>
</evidence>
<dbReference type="KEGG" id="mrob:HH214_00965"/>
<dbReference type="Pfam" id="PF01590">
    <property type="entry name" value="GAF"/>
    <property type="match status" value="1"/>
</dbReference>
<sequence>MNYKLMMSSEIERLKAVERFKQLDAGLKRDLDEITNLVALICEKSIAVISLIDDNIQWFKSIVGMGEMECGDRELSFCNHTIRNDGLLIITDATQDSRFAQLPVVINEPYVRFYAGTQLKTFDGYVVGTLCVLDSKPGSLTNTQITSIKVLAKQVSNLLELNWSLQTLMHQHEQEQTKKQLIENSAAMFKAISNNSDNKNADSLH</sequence>
<protein>
    <submittedName>
        <fullName evidence="2">GAF domain-containing protein</fullName>
    </submittedName>
</protein>